<dbReference type="AlphaFoldDB" id="A0A1L6MY04"/>
<keyword evidence="3" id="KW-0274">FAD</keyword>
<dbReference type="InterPro" id="IPR005101">
    <property type="entry name" value="Cryptochr/Photolyase_FAD-bd"/>
</dbReference>
<dbReference type="OrthoDB" id="9772484at2"/>
<dbReference type="GO" id="GO:0003677">
    <property type="term" value="F:DNA binding"/>
    <property type="evidence" value="ECO:0007669"/>
    <property type="project" value="TreeGrafter"/>
</dbReference>
<dbReference type="PANTHER" id="PTHR11455:SF9">
    <property type="entry name" value="CRYPTOCHROME CIRCADIAN CLOCK 5 ISOFORM X1"/>
    <property type="match status" value="1"/>
</dbReference>
<organism evidence="5 6">
    <name type="scientific">Pajaroellobacter abortibovis</name>
    <dbReference type="NCBI Taxonomy" id="1882918"/>
    <lineage>
        <taxon>Bacteria</taxon>
        <taxon>Pseudomonadati</taxon>
        <taxon>Myxococcota</taxon>
        <taxon>Polyangia</taxon>
        <taxon>Polyangiales</taxon>
        <taxon>Polyangiaceae</taxon>
    </lineage>
</organism>
<dbReference type="InterPro" id="IPR036134">
    <property type="entry name" value="Crypto/Photolyase_FAD-like_sf"/>
</dbReference>
<evidence type="ECO:0000256" key="1">
    <source>
        <dbReference type="ARBA" id="ARBA00001974"/>
    </source>
</evidence>
<dbReference type="GO" id="GO:0071949">
    <property type="term" value="F:FAD binding"/>
    <property type="evidence" value="ECO:0007669"/>
    <property type="project" value="TreeGrafter"/>
</dbReference>
<dbReference type="Proteomes" id="UP000185544">
    <property type="component" value="Chromosome"/>
</dbReference>
<dbReference type="Gene3D" id="1.10.579.10">
    <property type="entry name" value="DNA Cyclobutane Dipyrimidine Photolyase, subunit A, domain 3"/>
    <property type="match status" value="1"/>
</dbReference>
<dbReference type="GO" id="GO:0003904">
    <property type="term" value="F:deoxyribodipyrimidine photo-lyase activity"/>
    <property type="evidence" value="ECO:0007669"/>
    <property type="project" value="TreeGrafter"/>
</dbReference>
<dbReference type="SUPFAM" id="SSF48173">
    <property type="entry name" value="Cryptochrome/photolyase FAD-binding domain"/>
    <property type="match status" value="1"/>
</dbReference>
<dbReference type="KEGG" id="pabo:BCY86_06495"/>
<accession>A0A1L6MY04</accession>
<reference evidence="5 6" key="1">
    <citation type="submission" date="2016-08" db="EMBL/GenBank/DDBJ databases">
        <title>Identification and validation of antigenic proteins from Pajaroellobacter abortibovis using de-novo genome sequence assembly and reverse vaccinology.</title>
        <authorList>
            <person name="Welly B.T."/>
            <person name="Miller M.R."/>
            <person name="Stott J.L."/>
            <person name="Blanchard M.T."/>
            <person name="Islas-Trejo A.D."/>
            <person name="O'Rourke S.M."/>
            <person name="Young A.E."/>
            <person name="Medrano J.F."/>
            <person name="Van Eenennaam A.L."/>
        </authorList>
    </citation>
    <scope>NUCLEOTIDE SEQUENCE [LARGE SCALE GENOMIC DNA]</scope>
    <source>
        <strain evidence="5 6">BTF92-0548A/99-0131</strain>
    </source>
</reference>
<dbReference type="InterPro" id="IPR002081">
    <property type="entry name" value="Cryptochrome/DNA_photolyase_1"/>
</dbReference>
<feature type="domain" description="Cryptochrome/DNA photolyase FAD-binding" evidence="4">
    <location>
        <begin position="1"/>
        <end position="124"/>
    </location>
</feature>
<proteinExistence type="predicted"/>
<comment type="cofactor">
    <cofactor evidence="1">
        <name>FAD</name>
        <dbReference type="ChEBI" id="CHEBI:57692"/>
    </cofactor>
</comment>
<evidence type="ECO:0000313" key="5">
    <source>
        <dbReference type="EMBL" id="APS00366.1"/>
    </source>
</evidence>
<evidence type="ECO:0000256" key="3">
    <source>
        <dbReference type="ARBA" id="ARBA00022827"/>
    </source>
</evidence>
<keyword evidence="2" id="KW-0285">Flavoprotein</keyword>
<gene>
    <name evidence="5" type="ORF">BCY86_06495</name>
</gene>
<evidence type="ECO:0000313" key="6">
    <source>
        <dbReference type="Proteomes" id="UP000185544"/>
    </source>
</evidence>
<sequence length="135" mass="15634">MSAASFLKKHLLIHYWYGEAHYMKYITAGDWAHNNAGWQWSAGCGCDAQPYFRIFNPITQGKKFDPKGEIRRWVVELAHMPAPYICCRWQAPDSVLRNAGVCLGENYPLPVVNHPFARNRFLQIAAEYLKHRILI</sequence>
<evidence type="ECO:0000259" key="4">
    <source>
        <dbReference type="Pfam" id="PF03441"/>
    </source>
</evidence>
<dbReference type="STRING" id="1882918.BCY86_06495"/>
<dbReference type="Pfam" id="PF03441">
    <property type="entry name" value="FAD_binding_7"/>
    <property type="match status" value="1"/>
</dbReference>
<dbReference type="PANTHER" id="PTHR11455">
    <property type="entry name" value="CRYPTOCHROME"/>
    <property type="match status" value="1"/>
</dbReference>
<dbReference type="EMBL" id="CP016908">
    <property type="protein sequence ID" value="APS00366.1"/>
    <property type="molecule type" value="Genomic_DNA"/>
</dbReference>
<protein>
    <recommendedName>
        <fullName evidence="4">Cryptochrome/DNA photolyase FAD-binding domain-containing protein</fullName>
    </recommendedName>
</protein>
<name>A0A1L6MY04_9BACT</name>
<evidence type="ECO:0000256" key="2">
    <source>
        <dbReference type="ARBA" id="ARBA00022630"/>
    </source>
</evidence>
<keyword evidence="6" id="KW-1185">Reference proteome</keyword>